<dbReference type="PRINTS" id="PR00133">
    <property type="entry name" value="GLHYDRLASE3"/>
</dbReference>
<feature type="chain" id="PRO_5040130493" description="xylan 1,4-beta-xylosidase" evidence="12">
    <location>
        <begin position="21"/>
        <end position="965"/>
    </location>
</feature>
<keyword evidence="4 12" id="KW-0732">Signal</keyword>
<dbReference type="GO" id="GO:0031222">
    <property type="term" value="P:arabinan catabolic process"/>
    <property type="evidence" value="ECO:0007669"/>
    <property type="project" value="TreeGrafter"/>
</dbReference>
<comment type="catalytic activity">
    <reaction evidence="10">
        <text>Hydrolysis of (1-&gt;4)-beta-D-xylans, to remove successive D-xylose residues from the non-reducing termini.</text>
        <dbReference type="EC" id="3.2.1.37"/>
    </reaction>
</comment>
<reference evidence="14" key="2">
    <citation type="journal article" date="2022" name="Microb. Genom.">
        <title>A chromosome-scale genome assembly of the tomato pathogen Cladosporium fulvum reveals a compartmentalized genome architecture and the presence of a dispensable chromosome.</title>
        <authorList>
            <person name="Zaccaron A.Z."/>
            <person name="Chen L.H."/>
            <person name="Samaras A."/>
            <person name="Stergiopoulos I."/>
        </authorList>
    </citation>
    <scope>NUCLEOTIDE SEQUENCE</scope>
    <source>
        <strain evidence="14">Race5_Kim</strain>
    </source>
</reference>
<dbReference type="Proteomes" id="UP000756132">
    <property type="component" value="Chromosome 11"/>
</dbReference>
<gene>
    <name evidence="14" type="ORF">CLAFUR5_13185</name>
</gene>
<dbReference type="Pfam" id="PF00933">
    <property type="entry name" value="Glyco_hydro_3"/>
    <property type="match status" value="1"/>
</dbReference>
<dbReference type="Pfam" id="PF01915">
    <property type="entry name" value="Glyco_hydro_3_C"/>
    <property type="match status" value="1"/>
</dbReference>
<dbReference type="EMBL" id="CP090173">
    <property type="protein sequence ID" value="UJO23867.1"/>
    <property type="molecule type" value="Genomic_DNA"/>
</dbReference>
<evidence type="ECO:0000256" key="3">
    <source>
        <dbReference type="ARBA" id="ARBA00022651"/>
    </source>
</evidence>
<keyword evidence="5" id="KW-0378">Hydrolase</keyword>
<keyword evidence="8" id="KW-0326">Glycosidase</keyword>
<dbReference type="PANTHER" id="PTHR42721:SF3">
    <property type="entry name" value="BETA-D-XYLOSIDASE 5-RELATED"/>
    <property type="match status" value="1"/>
</dbReference>
<dbReference type="PANTHER" id="PTHR42721">
    <property type="entry name" value="SUGAR HYDROLASE-RELATED"/>
    <property type="match status" value="1"/>
</dbReference>
<dbReference type="InterPro" id="IPR037524">
    <property type="entry name" value="PA14/GLEYA"/>
</dbReference>
<dbReference type="SUPFAM" id="SSF51445">
    <property type="entry name" value="(Trans)glycosidases"/>
    <property type="match status" value="1"/>
</dbReference>
<evidence type="ECO:0000313" key="14">
    <source>
        <dbReference type="EMBL" id="UJO23867.1"/>
    </source>
</evidence>
<comment type="similarity">
    <text evidence="2">Belongs to the glycosyl hydrolase 3 family.</text>
</comment>
<organism evidence="14 15">
    <name type="scientific">Passalora fulva</name>
    <name type="common">Tomato leaf mold</name>
    <name type="synonym">Cladosporium fulvum</name>
    <dbReference type="NCBI Taxonomy" id="5499"/>
    <lineage>
        <taxon>Eukaryota</taxon>
        <taxon>Fungi</taxon>
        <taxon>Dikarya</taxon>
        <taxon>Ascomycota</taxon>
        <taxon>Pezizomycotina</taxon>
        <taxon>Dothideomycetes</taxon>
        <taxon>Dothideomycetidae</taxon>
        <taxon>Mycosphaerellales</taxon>
        <taxon>Mycosphaerellaceae</taxon>
        <taxon>Fulvia</taxon>
    </lineage>
</organism>
<dbReference type="SUPFAM" id="SSF52279">
    <property type="entry name" value="Beta-D-glucan exohydrolase, C-terminal domain"/>
    <property type="match status" value="2"/>
</dbReference>
<evidence type="ECO:0000256" key="10">
    <source>
        <dbReference type="ARBA" id="ARBA00024574"/>
    </source>
</evidence>
<dbReference type="OMA" id="GVIHDWY"/>
<dbReference type="InterPro" id="IPR001764">
    <property type="entry name" value="Glyco_hydro_3_N"/>
</dbReference>
<feature type="signal peptide" evidence="12">
    <location>
        <begin position="1"/>
        <end position="20"/>
    </location>
</feature>
<dbReference type="Gene3D" id="3.40.50.1700">
    <property type="entry name" value="Glycoside hydrolase family 3 C-terminal domain"/>
    <property type="match status" value="2"/>
</dbReference>
<dbReference type="Gene3D" id="3.20.20.300">
    <property type="entry name" value="Glycoside hydrolase, family 3, N-terminal domain"/>
    <property type="match status" value="1"/>
</dbReference>
<evidence type="ECO:0000256" key="8">
    <source>
        <dbReference type="ARBA" id="ARBA00023295"/>
    </source>
</evidence>
<dbReference type="GO" id="GO:0009044">
    <property type="term" value="F:xylan 1,4-beta-xylosidase activity"/>
    <property type="evidence" value="ECO:0007669"/>
    <property type="project" value="UniProtKB-EC"/>
</dbReference>
<evidence type="ECO:0000256" key="2">
    <source>
        <dbReference type="ARBA" id="ARBA00005336"/>
    </source>
</evidence>
<dbReference type="EC" id="3.2.1.37" evidence="11"/>
<sequence length="965" mass="105162">MRRFRLAATACLSLLVTVASIDIRQNDYTSPPTDASNKTAFIENIVSQMTVPEMALQLYLFFADDAIGPHTTNELYDHALQLAPDAGIGVIHDWYTQNKTYVNELQRLNLEKSRLKIPFMHIGECLHGVGSFNQSMFPQSLAMAASWDADVVNRVGGAIGAEARAIGVHACLSPVLDVCRDSRWGRCQEDWGEDHILTSHLGVAYASGMSKNSSWEQQDAVVPVMKHFAAHGAPQSGLNAAPWMGHGNREVLENLLVPFKAAFDLGGVRGVMMAYSEVDDVPSHVSPLLYDALDSWGYDGFVIADDTGMSELEKVHVVSSSPADTIGQWFNAGGMISYYDYPLSTYLNSTLGLVQNRTVTLETLKGKMRRILCVKYDLGLFSNPYIPDDLDAGALTAEHVPLTLEAARKSIVLLENQNSTLPLKTKASECNKIALIGPFSDMLNYADYSGQFGQYPVAYSSTLRQGLLNTLQAANSSIELVTAWGANTWLYNAQYPIPGYHLSTTNGTKGGLQATYYADTNFSLPTVTAVEVPVGDWGLYPPPGLPSNNFSAIWEGVLTVPVDVATEGWLGVGISWNATANLYVDDQLHVNAPLTTAGNFLSNIPSRAFSLQNSTLPPPGSAPFTFQPGATHKIRLEFQSWNLYQKIANMNSLNAEVMLFWNLVSPANTTTNDSALSQAIEVAKDADTIILALGANWNSDGENGDRATMGLSLNQTALAEAIYALNKTTILVLQGGRPFAIPEYYNASSAVLSTWFGGQSAGQAISDVLFGDFNPGGRMPLSVPREVGQMPMFYNYKGSTHLAAYVDKDVSPAYSFGHGLSYTTFDTQDFMALSLPDNSTTTFGADSTIAFTVSVTNNGIMAGSYVPQVYLLQRVSQISQPVKQLVAFTRVYLEPGETKVVTMDLEVDRYLKILNRKYEWEVEKGEYTFALLENGGMFANTGVNVTMRCSGNVASEGQYPAIWRV</sequence>
<feature type="domain" description="PA14" evidence="13">
    <location>
        <begin position="507"/>
        <end position="675"/>
    </location>
</feature>
<comment type="pathway">
    <text evidence="1">Glycan degradation; xylan degradation.</text>
</comment>
<evidence type="ECO:0000259" key="13">
    <source>
        <dbReference type="PROSITE" id="PS51820"/>
    </source>
</evidence>
<evidence type="ECO:0000313" key="15">
    <source>
        <dbReference type="Proteomes" id="UP000756132"/>
    </source>
</evidence>
<keyword evidence="9" id="KW-0624">Polysaccharide degradation</keyword>
<dbReference type="GeneID" id="71993063"/>
<evidence type="ECO:0000256" key="1">
    <source>
        <dbReference type="ARBA" id="ARBA00004851"/>
    </source>
</evidence>
<evidence type="ECO:0000256" key="6">
    <source>
        <dbReference type="ARBA" id="ARBA00023180"/>
    </source>
</evidence>
<dbReference type="Pfam" id="PF14310">
    <property type="entry name" value="Fn3-like"/>
    <property type="match status" value="1"/>
</dbReference>
<dbReference type="InterPro" id="IPR044993">
    <property type="entry name" value="BXL"/>
</dbReference>
<evidence type="ECO:0000256" key="12">
    <source>
        <dbReference type="SAM" id="SignalP"/>
    </source>
</evidence>
<dbReference type="GO" id="GO:0046556">
    <property type="term" value="F:alpha-L-arabinofuranosidase activity"/>
    <property type="evidence" value="ECO:0007669"/>
    <property type="project" value="TreeGrafter"/>
</dbReference>
<evidence type="ECO:0000256" key="9">
    <source>
        <dbReference type="ARBA" id="ARBA00023326"/>
    </source>
</evidence>
<name>A0A9Q8PK31_PASFU</name>
<evidence type="ECO:0000256" key="7">
    <source>
        <dbReference type="ARBA" id="ARBA00023277"/>
    </source>
</evidence>
<evidence type="ECO:0000256" key="11">
    <source>
        <dbReference type="ARBA" id="ARBA00026107"/>
    </source>
</evidence>
<dbReference type="Gene3D" id="2.60.40.10">
    <property type="entry name" value="Immunoglobulins"/>
    <property type="match status" value="1"/>
</dbReference>
<dbReference type="InterPro" id="IPR002772">
    <property type="entry name" value="Glyco_hydro_3_C"/>
</dbReference>
<dbReference type="InterPro" id="IPR026891">
    <property type="entry name" value="Fn3-like"/>
</dbReference>
<dbReference type="InterPro" id="IPR013783">
    <property type="entry name" value="Ig-like_fold"/>
</dbReference>
<dbReference type="AlphaFoldDB" id="A0A9Q8PK31"/>
<accession>A0A9Q8PK31</accession>
<dbReference type="RefSeq" id="XP_047768233.1">
    <property type="nucleotide sequence ID" value="XM_047912333.1"/>
</dbReference>
<dbReference type="PROSITE" id="PS51820">
    <property type="entry name" value="PA14"/>
    <property type="match status" value="1"/>
</dbReference>
<evidence type="ECO:0000256" key="4">
    <source>
        <dbReference type="ARBA" id="ARBA00022729"/>
    </source>
</evidence>
<keyword evidence="3" id="KW-0858">Xylan degradation</keyword>
<keyword evidence="7" id="KW-0119">Carbohydrate metabolism</keyword>
<reference evidence="14" key="1">
    <citation type="submission" date="2021-12" db="EMBL/GenBank/DDBJ databases">
        <authorList>
            <person name="Zaccaron A."/>
            <person name="Stergiopoulos I."/>
        </authorList>
    </citation>
    <scope>NUCLEOTIDE SEQUENCE</scope>
    <source>
        <strain evidence="14">Race5_Kim</strain>
    </source>
</reference>
<dbReference type="KEGG" id="ffu:CLAFUR5_13185"/>
<dbReference type="OrthoDB" id="2123594at2759"/>
<protein>
    <recommendedName>
        <fullName evidence="11">xylan 1,4-beta-xylosidase</fullName>
        <ecNumber evidence="11">3.2.1.37</ecNumber>
    </recommendedName>
</protein>
<keyword evidence="6" id="KW-0325">Glycoprotein</keyword>
<dbReference type="GO" id="GO:0045493">
    <property type="term" value="P:xylan catabolic process"/>
    <property type="evidence" value="ECO:0007669"/>
    <property type="project" value="UniProtKB-KW"/>
</dbReference>
<keyword evidence="15" id="KW-1185">Reference proteome</keyword>
<evidence type="ECO:0000256" key="5">
    <source>
        <dbReference type="ARBA" id="ARBA00022801"/>
    </source>
</evidence>
<proteinExistence type="inferred from homology"/>
<dbReference type="InterPro" id="IPR036962">
    <property type="entry name" value="Glyco_hydro_3_N_sf"/>
</dbReference>
<dbReference type="SMART" id="SM01217">
    <property type="entry name" value="Fn3_like"/>
    <property type="match status" value="1"/>
</dbReference>
<dbReference type="InterPro" id="IPR036881">
    <property type="entry name" value="Glyco_hydro_3_C_sf"/>
</dbReference>
<dbReference type="InterPro" id="IPR017853">
    <property type="entry name" value="GH"/>
</dbReference>